<dbReference type="Gene3D" id="2.60.40.10">
    <property type="entry name" value="Immunoglobulins"/>
    <property type="match status" value="1"/>
</dbReference>
<dbReference type="NCBIfam" id="TIGR04183">
    <property type="entry name" value="Por_Secre_tail"/>
    <property type="match status" value="1"/>
</dbReference>
<dbReference type="EMBL" id="FUZU01000001">
    <property type="protein sequence ID" value="SKC51514.1"/>
    <property type="molecule type" value="Genomic_DNA"/>
</dbReference>
<accession>A0A1T5JJF8</accession>
<dbReference type="Proteomes" id="UP000190961">
    <property type="component" value="Unassembled WGS sequence"/>
</dbReference>
<feature type="domain" description="Secretion system C-terminal sorting" evidence="1">
    <location>
        <begin position="548"/>
        <end position="621"/>
    </location>
</feature>
<evidence type="ECO:0000313" key="3">
    <source>
        <dbReference type="EMBL" id="SKC51514.1"/>
    </source>
</evidence>
<reference evidence="3 4" key="1">
    <citation type="submission" date="2017-02" db="EMBL/GenBank/DDBJ databases">
        <authorList>
            <person name="Peterson S.W."/>
        </authorList>
    </citation>
    <scope>NUCLEOTIDE SEQUENCE [LARGE SCALE GENOMIC DNA]</scope>
    <source>
        <strain evidence="3 4">DSM 25262</strain>
    </source>
</reference>
<dbReference type="InterPro" id="IPR058515">
    <property type="entry name" value="DUF8202"/>
</dbReference>
<dbReference type="InterPro" id="IPR013783">
    <property type="entry name" value="Ig-like_fold"/>
</dbReference>
<dbReference type="AlphaFoldDB" id="A0A1T5JJF8"/>
<dbReference type="GO" id="GO:0004553">
    <property type="term" value="F:hydrolase activity, hydrolyzing O-glycosyl compounds"/>
    <property type="evidence" value="ECO:0007669"/>
    <property type="project" value="UniProtKB-ARBA"/>
</dbReference>
<keyword evidence="4" id="KW-1185">Reference proteome</keyword>
<dbReference type="Pfam" id="PF18962">
    <property type="entry name" value="Por_Secre_tail"/>
    <property type="match status" value="1"/>
</dbReference>
<evidence type="ECO:0000259" key="2">
    <source>
        <dbReference type="Pfam" id="PF26628"/>
    </source>
</evidence>
<protein>
    <submittedName>
        <fullName evidence="3">Por secretion system C-terminal sorting domain-containing protein</fullName>
    </submittedName>
</protein>
<dbReference type="InterPro" id="IPR013320">
    <property type="entry name" value="ConA-like_dom_sf"/>
</dbReference>
<dbReference type="GO" id="GO:0005975">
    <property type="term" value="P:carbohydrate metabolic process"/>
    <property type="evidence" value="ECO:0007669"/>
    <property type="project" value="UniProtKB-ARBA"/>
</dbReference>
<name>A0A1T5JJF8_9BACT</name>
<evidence type="ECO:0000313" key="4">
    <source>
        <dbReference type="Proteomes" id="UP000190961"/>
    </source>
</evidence>
<proteinExistence type="predicted"/>
<feature type="domain" description="DUF8202" evidence="2">
    <location>
        <begin position="259"/>
        <end position="427"/>
    </location>
</feature>
<evidence type="ECO:0000259" key="1">
    <source>
        <dbReference type="Pfam" id="PF18962"/>
    </source>
</evidence>
<gene>
    <name evidence="3" type="ORF">SAMN05660236_1160</name>
</gene>
<dbReference type="InterPro" id="IPR026444">
    <property type="entry name" value="Secre_tail"/>
</dbReference>
<sequence>MLNAFVKLWSSDHFSLRHQKTMIKIFYTCLAIAQLALFAKIPVLAQTGPGGVGIGTGTLELWLDGQRVNSNGSNPTVGSTVTTWYDKSGNGVNVTQNIANVATYSASGVTFNNTGYLTGSDATFPSGTADRTVFICASTPTTATDDALFFYGSTNNNQSYGILKLASGGVRNYFYNNDLDDANGWLPAGQMKIVNTWYQSSSSSQQIHINGTLSVSRTATPNTVLGSLQIGGWNSFTLNSQATIGEVIVYSTILNSAQRIMVNNYLAAKYSLTLSSNDIYTMDNPANGNYDYDVAGIGRVDASNIHNDSQGAGILRVSTPSNLGNNEFLIWGHDNGNLRALNSSDVPAGVQARYTRVWRATETNAAGTAVDVGSITMRWDLTGQGTVTTSDLRLLVDTDNDGLFNDETPISGATSLGSNIYQFAGVTAITNGRRFTLGTASISQTPLPVTLISFEATAVQGKVKLNWETASETNNDYFEIQRSTNGALWENLNKVKGSGNSNTKVNYEETDELPMLGTSYYRLKQVDYDGVYEYSVVESVNIARQNTIFPNPTVGNVILTSNDDNLNLDQIMVFSASGKSVNDKVVIKVLSGTQLEIDLSSLPSGLYLIKTKTGSVSVEKKQ</sequence>
<dbReference type="SUPFAM" id="SSF49899">
    <property type="entry name" value="Concanavalin A-like lectins/glucanases"/>
    <property type="match status" value="1"/>
</dbReference>
<organism evidence="3 4">
    <name type="scientific">Ohtaekwangia koreensis</name>
    <dbReference type="NCBI Taxonomy" id="688867"/>
    <lineage>
        <taxon>Bacteria</taxon>
        <taxon>Pseudomonadati</taxon>
        <taxon>Bacteroidota</taxon>
        <taxon>Cytophagia</taxon>
        <taxon>Cytophagales</taxon>
        <taxon>Fulvivirgaceae</taxon>
        <taxon>Ohtaekwangia</taxon>
    </lineage>
</organism>
<dbReference type="Pfam" id="PF26628">
    <property type="entry name" value="DUF8202"/>
    <property type="match status" value="1"/>
</dbReference>
<dbReference type="STRING" id="688867.SAMN05660236_1160"/>